<dbReference type="SUPFAM" id="SSF53335">
    <property type="entry name" value="S-adenosyl-L-methionine-dependent methyltransferases"/>
    <property type="match status" value="1"/>
</dbReference>
<dbReference type="CDD" id="cd02440">
    <property type="entry name" value="AdoMet_MTases"/>
    <property type="match status" value="1"/>
</dbReference>
<dbReference type="AlphaFoldDB" id="A0A2I9CTK7"/>
<dbReference type="Pfam" id="PF13649">
    <property type="entry name" value="Methyltransf_25"/>
    <property type="match status" value="1"/>
</dbReference>
<protein>
    <submittedName>
        <fullName evidence="2">Tellurite resistance protein TehB</fullName>
    </submittedName>
</protein>
<proteinExistence type="predicted"/>
<keyword evidence="3" id="KW-1185">Reference proteome</keyword>
<evidence type="ECO:0000313" key="3">
    <source>
        <dbReference type="Proteomes" id="UP000236569"/>
    </source>
</evidence>
<gene>
    <name evidence="2" type="ORF">DAERI_030279</name>
</gene>
<evidence type="ECO:0000259" key="1">
    <source>
        <dbReference type="Pfam" id="PF13649"/>
    </source>
</evidence>
<comment type="caution">
    <text evidence="2">The sequence shown here is derived from an EMBL/GenBank/DDBJ whole genome shotgun (WGS) entry which is preliminary data.</text>
</comment>
<dbReference type="Proteomes" id="UP000236569">
    <property type="component" value="Unassembled WGS sequence"/>
</dbReference>
<dbReference type="InterPro" id="IPR029063">
    <property type="entry name" value="SAM-dependent_MTases_sf"/>
</dbReference>
<dbReference type="RefSeq" id="WP_103128551.1">
    <property type="nucleotide sequence ID" value="NZ_BFAG01000003.1"/>
</dbReference>
<accession>A0A2I9CTK7</accession>
<sequence>MSDDHWGEYARATRGGPPRPLLLEVLAHLDANLPPGRALDLGSGAGNDSLELLRRGWLVTALDRNAEAPDGLRAQAGDLAGRLTTVQGSFQAAPRRRYRLVYASLSLPFCPPENFGRTLRGVVARVGVGGWFAATLFDVRDGWAERADMTFVTPQDLGARLEGLSVEVLREEESTVRLALGGEHHSHLLTVIARRPTYGPSV</sequence>
<evidence type="ECO:0000313" key="2">
    <source>
        <dbReference type="EMBL" id="GBF05113.1"/>
    </source>
</evidence>
<organism evidence="2 3">
    <name type="scientific">Deinococcus aerius</name>
    <dbReference type="NCBI Taxonomy" id="200253"/>
    <lineage>
        <taxon>Bacteria</taxon>
        <taxon>Thermotogati</taxon>
        <taxon>Deinococcota</taxon>
        <taxon>Deinococci</taxon>
        <taxon>Deinococcales</taxon>
        <taxon>Deinococcaceae</taxon>
        <taxon>Deinococcus</taxon>
    </lineage>
</organism>
<dbReference type="Gene3D" id="3.40.50.150">
    <property type="entry name" value="Vaccinia Virus protein VP39"/>
    <property type="match status" value="1"/>
</dbReference>
<dbReference type="InterPro" id="IPR041698">
    <property type="entry name" value="Methyltransf_25"/>
</dbReference>
<dbReference type="EMBL" id="BFAG01000003">
    <property type="protein sequence ID" value="GBF05113.1"/>
    <property type="molecule type" value="Genomic_DNA"/>
</dbReference>
<feature type="domain" description="Methyltransferase" evidence="1">
    <location>
        <begin position="39"/>
        <end position="126"/>
    </location>
</feature>
<dbReference type="OrthoDB" id="9811589at2"/>
<name>A0A2I9CTK7_9DEIO</name>
<reference evidence="3" key="1">
    <citation type="submission" date="2018-01" db="EMBL/GenBank/DDBJ databases">
        <title>Draft Genome Sequence of the Radioresistant Bacterium Deinococcus aerius TR0125, Isolated from the Higher Atmosphere above Japan.</title>
        <authorList>
            <person name="Satoh K."/>
            <person name="Arai H."/>
            <person name="Sanzen T."/>
            <person name="Kawaguchi Y."/>
            <person name="Hayashi H."/>
            <person name="Yokobori S."/>
            <person name="Yamagishi A."/>
            <person name="Oono Y."/>
            <person name="Narumi I."/>
        </authorList>
    </citation>
    <scope>NUCLEOTIDE SEQUENCE [LARGE SCALE GENOMIC DNA]</scope>
    <source>
        <strain evidence="3">TR0125</strain>
    </source>
</reference>